<dbReference type="PANTHER" id="PTHR47700:SF2">
    <property type="entry name" value="CHITINASE"/>
    <property type="match status" value="1"/>
</dbReference>
<feature type="compositionally biased region" description="Acidic residues" evidence="3">
    <location>
        <begin position="348"/>
        <end position="359"/>
    </location>
</feature>
<protein>
    <submittedName>
        <fullName evidence="4">Uncharacterized protein</fullName>
    </submittedName>
</protein>
<dbReference type="Proteomes" id="UP001498476">
    <property type="component" value="Unassembled WGS sequence"/>
</dbReference>
<organism evidence="4 5">
    <name type="scientific">Neonectria punicea</name>
    <dbReference type="NCBI Taxonomy" id="979145"/>
    <lineage>
        <taxon>Eukaryota</taxon>
        <taxon>Fungi</taxon>
        <taxon>Dikarya</taxon>
        <taxon>Ascomycota</taxon>
        <taxon>Pezizomycotina</taxon>
        <taxon>Sordariomycetes</taxon>
        <taxon>Hypocreomycetidae</taxon>
        <taxon>Hypocreales</taxon>
        <taxon>Nectriaceae</taxon>
        <taxon>Neonectria</taxon>
    </lineage>
</organism>
<evidence type="ECO:0000256" key="3">
    <source>
        <dbReference type="SAM" id="MobiDB-lite"/>
    </source>
</evidence>
<evidence type="ECO:0000256" key="2">
    <source>
        <dbReference type="ARBA" id="ARBA00023026"/>
    </source>
</evidence>
<accession>A0ABR1GZP3</accession>
<feature type="region of interest" description="Disordered" evidence="3">
    <location>
        <begin position="340"/>
        <end position="359"/>
    </location>
</feature>
<comment type="caution">
    <text evidence="4">The sequence shown here is derived from an EMBL/GenBank/DDBJ whole genome shotgun (WGS) entry which is preliminary data.</text>
</comment>
<dbReference type="InterPro" id="IPR053214">
    <property type="entry name" value="LysM12-like"/>
</dbReference>
<reference evidence="4 5" key="1">
    <citation type="journal article" date="2025" name="Microbiol. Resour. Announc.">
        <title>Draft genome sequences for Neonectria magnoliae and Neonectria punicea, canker pathogens of Liriodendron tulipifera and Acer saccharum in West Virginia.</title>
        <authorList>
            <person name="Petronek H.M."/>
            <person name="Kasson M.T."/>
            <person name="Metheny A.M."/>
            <person name="Stauder C.M."/>
            <person name="Lovett B."/>
            <person name="Lynch S.C."/>
            <person name="Garnas J.R."/>
            <person name="Kasson L.R."/>
            <person name="Stajich J.E."/>
        </authorList>
    </citation>
    <scope>NUCLEOTIDE SEQUENCE [LARGE SCALE GENOMIC DNA]</scope>
    <source>
        <strain evidence="4 5">NRRL 64653</strain>
    </source>
</reference>
<keyword evidence="2" id="KW-0843">Virulence</keyword>
<keyword evidence="1" id="KW-0147">Chitin-binding</keyword>
<evidence type="ECO:0000256" key="1">
    <source>
        <dbReference type="ARBA" id="ARBA00022669"/>
    </source>
</evidence>
<evidence type="ECO:0000313" key="4">
    <source>
        <dbReference type="EMBL" id="KAK7414094.1"/>
    </source>
</evidence>
<dbReference type="PANTHER" id="PTHR47700">
    <property type="entry name" value="V CHITINASE, PUTATIVE (AFU_ORTHOLOGUE AFUA_6G13720)-RELATED"/>
    <property type="match status" value="1"/>
</dbReference>
<dbReference type="Gene3D" id="3.10.50.10">
    <property type="match status" value="1"/>
</dbReference>
<gene>
    <name evidence="4" type="ORF">QQX98_007037</name>
</gene>
<proteinExistence type="predicted"/>
<dbReference type="Gene3D" id="3.20.20.80">
    <property type="entry name" value="Glycosidases"/>
    <property type="match status" value="1"/>
</dbReference>
<dbReference type="InterPro" id="IPR029070">
    <property type="entry name" value="Chitinase_insertion_sf"/>
</dbReference>
<name>A0ABR1GZP3_9HYPO</name>
<dbReference type="EMBL" id="JAZAVJ010000111">
    <property type="protein sequence ID" value="KAK7414094.1"/>
    <property type="molecule type" value="Genomic_DNA"/>
</dbReference>
<keyword evidence="5" id="KW-1185">Reference proteome</keyword>
<evidence type="ECO:0000313" key="5">
    <source>
        <dbReference type="Proteomes" id="UP001498476"/>
    </source>
</evidence>
<sequence length="609" mass="65014">MIACTDTAGYISDHEIGQILAQNPSAQDLWDANSYSNIVVFNDTQWVAYMDADNKATRKALYLAHNFLGSADWAVDLQSGSKGGDDSSSDSSYKTVYVDPDIWNAVSPRVTAPPGVTLIWPPMPLSTPTTITFAPWTTSVTYSSLTTSTKTLSDGSMSTYPAYVFVSWLTVLSIPPVMTTAIPVWGISLDTSSTNGVIILTSSVQPPPFTVTITPVMSGTESVIGATETTTSSGAVIIRGSETYSQSVQTQTKGESTTIIGGVTLPPVVVTVTPNPHPITTPTPGTTDPVINSKTISWTSSGTTAEPTAAAGCIGCGTICLLFCNPACPFCPPGAFSDLNSSGSSSDPNDDDDDDDDEDATYTIMFDSMADDAFPTAFVTAADLSSIYSEQESMFSSLFSLSTTSTSKTSTSTTTKTTELPTPTPTADGMFWDMIFFYTFEIYNIEGWAMDGGDSLHDEERGCGALTGWDWNNATSDTAAYVYFNLPFFMKLGCVERAIVSAGGPSISCDGQGLKKREADDAEDPAALPAGPPVRRDGLTPGGKVRMEPAFPPYTEAQLQEFEDYYKNIQPTPSQHSHVPITWGGHKHDEHARHDGAHHVCARNGRCPD</sequence>
<feature type="region of interest" description="Disordered" evidence="3">
    <location>
        <begin position="512"/>
        <end position="550"/>
    </location>
</feature>